<organism evidence="8 9">
    <name type="scientific">Aspergillus glaucus CBS 516.65</name>
    <dbReference type="NCBI Taxonomy" id="1160497"/>
    <lineage>
        <taxon>Eukaryota</taxon>
        <taxon>Fungi</taxon>
        <taxon>Dikarya</taxon>
        <taxon>Ascomycota</taxon>
        <taxon>Pezizomycotina</taxon>
        <taxon>Eurotiomycetes</taxon>
        <taxon>Eurotiomycetidae</taxon>
        <taxon>Eurotiales</taxon>
        <taxon>Aspergillaceae</taxon>
        <taxon>Aspergillus</taxon>
        <taxon>Aspergillus subgen. Aspergillus</taxon>
    </lineage>
</organism>
<keyword evidence="9" id="KW-1185">Reference proteome</keyword>
<dbReference type="GO" id="GO:0003677">
    <property type="term" value="F:DNA binding"/>
    <property type="evidence" value="ECO:0007669"/>
    <property type="project" value="UniProtKB-KW"/>
</dbReference>
<evidence type="ECO:0000256" key="3">
    <source>
        <dbReference type="ARBA" id="ARBA00023015"/>
    </source>
</evidence>
<dbReference type="GeneID" id="34462350"/>
<name>A0A1L9VPM2_ASPGL</name>
<dbReference type="VEuPathDB" id="FungiDB:ASPGLDRAFT_44792"/>
<evidence type="ECO:0000256" key="4">
    <source>
        <dbReference type="ARBA" id="ARBA00023125"/>
    </source>
</evidence>
<dbReference type="Proteomes" id="UP000184300">
    <property type="component" value="Unassembled WGS sequence"/>
</dbReference>
<proteinExistence type="predicted"/>
<evidence type="ECO:0000256" key="2">
    <source>
        <dbReference type="ARBA" id="ARBA00022833"/>
    </source>
</evidence>
<dbReference type="GO" id="GO:0000981">
    <property type="term" value="F:DNA-binding transcription factor activity, RNA polymerase II-specific"/>
    <property type="evidence" value="ECO:0007669"/>
    <property type="project" value="InterPro"/>
</dbReference>
<dbReference type="Gene3D" id="4.10.240.10">
    <property type="entry name" value="Zn(2)-C6 fungal-type DNA-binding domain"/>
    <property type="match status" value="1"/>
</dbReference>
<keyword evidence="6" id="KW-0539">Nucleus</keyword>
<dbReference type="InterPro" id="IPR052360">
    <property type="entry name" value="Transcr_Regulatory_Proteins"/>
</dbReference>
<keyword evidence="3" id="KW-0805">Transcription regulation</keyword>
<dbReference type="PROSITE" id="PS00463">
    <property type="entry name" value="ZN2_CY6_FUNGAL_1"/>
    <property type="match status" value="1"/>
</dbReference>
<sequence>MDGPVKRSRASKPKARTGCLTCKARRIKCDEGKPECNRCKIGGRKCDGYLPAQGEMLAIVPKQLIDVSTVTLPGESRALEFFFHKSAPLLAGFFEGSFWNGSVLQLSLTEPAIRQAIAAIGSVHEEQGLKRYQGGSGSSTGFETSVQLYNRAIRFVIARAEVDPNAIPAVTMASILFTCFEFLRGNAPAAASHITSGVRLLQEWREKTGTRPVGPWGQSHKSFESHFMETELAPILSLFNLNTCEFGPGQRSRIILNAVDKQGFLVLADKFETLREARVALVDLVTSTSVLFGNMDESVGKGQLPDTNLVKVFSGIRNNLDRWKVNFEDLVDRKEAMWDKKQRSAADNIRIMWCSTDIGIFSYAVETETAWDAHRDSFEEILRLSESLISDTDRYPDDLSKTLSLDLGLVFPLHAVAWKCRWPRLRRRGLDLLLRSPKREWLLDAERYHALFTRVMEIEESALSVSHMDAPDASEEDFLPPERARIHDFYCQPLPNGTTSNPCKTYALHAVTFETKPDGPHGEPRYHTESIWMPTTTTRILGKGEQGDVEAIAPLMNLLSTKQWAKPEVTDMQTASLLKGVVFGLD</sequence>
<protein>
    <recommendedName>
        <fullName evidence="7">Zn(2)-C6 fungal-type domain-containing protein</fullName>
    </recommendedName>
</protein>
<dbReference type="InterPro" id="IPR001138">
    <property type="entry name" value="Zn2Cys6_DnaBD"/>
</dbReference>
<evidence type="ECO:0000313" key="8">
    <source>
        <dbReference type="EMBL" id="OJJ85834.1"/>
    </source>
</evidence>
<evidence type="ECO:0000256" key="6">
    <source>
        <dbReference type="ARBA" id="ARBA00023242"/>
    </source>
</evidence>
<dbReference type="AlphaFoldDB" id="A0A1L9VPM2"/>
<evidence type="ECO:0000256" key="5">
    <source>
        <dbReference type="ARBA" id="ARBA00023163"/>
    </source>
</evidence>
<dbReference type="Pfam" id="PF00172">
    <property type="entry name" value="Zn_clus"/>
    <property type="match status" value="1"/>
</dbReference>
<keyword evidence="1" id="KW-0479">Metal-binding</keyword>
<dbReference type="EMBL" id="KV878893">
    <property type="protein sequence ID" value="OJJ85834.1"/>
    <property type="molecule type" value="Genomic_DNA"/>
</dbReference>
<dbReference type="GO" id="GO:0008270">
    <property type="term" value="F:zinc ion binding"/>
    <property type="evidence" value="ECO:0007669"/>
    <property type="project" value="InterPro"/>
</dbReference>
<accession>A0A1L9VPM2</accession>
<dbReference type="RefSeq" id="XP_022402528.1">
    <property type="nucleotide sequence ID" value="XM_022546089.1"/>
</dbReference>
<keyword evidence="4" id="KW-0238">DNA-binding</keyword>
<dbReference type="InterPro" id="IPR036864">
    <property type="entry name" value="Zn2-C6_fun-type_DNA-bd_sf"/>
</dbReference>
<keyword evidence="5" id="KW-0804">Transcription</keyword>
<evidence type="ECO:0000259" key="7">
    <source>
        <dbReference type="PROSITE" id="PS50048"/>
    </source>
</evidence>
<dbReference type="CDD" id="cd00067">
    <property type="entry name" value="GAL4"/>
    <property type="match status" value="1"/>
</dbReference>
<dbReference type="SUPFAM" id="SSF57701">
    <property type="entry name" value="Zn2/Cys6 DNA-binding domain"/>
    <property type="match status" value="1"/>
</dbReference>
<dbReference type="PANTHER" id="PTHR36206:SF12">
    <property type="entry name" value="ASPERCRYPTIN BIOSYNTHESIS CLUSTER-SPECIFIC TRANSCRIPTION REGULATOR ATNN-RELATED"/>
    <property type="match status" value="1"/>
</dbReference>
<evidence type="ECO:0000313" key="9">
    <source>
        <dbReference type="Proteomes" id="UP000184300"/>
    </source>
</evidence>
<dbReference type="PROSITE" id="PS50048">
    <property type="entry name" value="ZN2_CY6_FUNGAL_2"/>
    <property type="match status" value="1"/>
</dbReference>
<feature type="domain" description="Zn(2)-C6 fungal-type" evidence="7">
    <location>
        <begin position="18"/>
        <end position="46"/>
    </location>
</feature>
<dbReference type="OrthoDB" id="2593732at2759"/>
<dbReference type="SMART" id="SM00066">
    <property type="entry name" value="GAL4"/>
    <property type="match status" value="1"/>
</dbReference>
<reference evidence="9" key="1">
    <citation type="journal article" date="2017" name="Genome Biol.">
        <title>Comparative genomics reveals high biological diversity and specific adaptations in the industrially and medically important fungal genus Aspergillus.</title>
        <authorList>
            <person name="de Vries R.P."/>
            <person name="Riley R."/>
            <person name="Wiebenga A."/>
            <person name="Aguilar-Osorio G."/>
            <person name="Amillis S."/>
            <person name="Uchima C.A."/>
            <person name="Anderluh G."/>
            <person name="Asadollahi M."/>
            <person name="Askin M."/>
            <person name="Barry K."/>
            <person name="Battaglia E."/>
            <person name="Bayram O."/>
            <person name="Benocci T."/>
            <person name="Braus-Stromeyer S.A."/>
            <person name="Caldana C."/>
            <person name="Canovas D."/>
            <person name="Cerqueira G.C."/>
            <person name="Chen F."/>
            <person name="Chen W."/>
            <person name="Choi C."/>
            <person name="Clum A."/>
            <person name="Dos Santos R.A."/>
            <person name="Damasio A.R."/>
            <person name="Diallinas G."/>
            <person name="Emri T."/>
            <person name="Fekete E."/>
            <person name="Flipphi M."/>
            <person name="Freyberg S."/>
            <person name="Gallo A."/>
            <person name="Gournas C."/>
            <person name="Habgood R."/>
            <person name="Hainaut M."/>
            <person name="Harispe M.L."/>
            <person name="Henrissat B."/>
            <person name="Hilden K.S."/>
            <person name="Hope R."/>
            <person name="Hossain A."/>
            <person name="Karabika E."/>
            <person name="Karaffa L."/>
            <person name="Karanyi Z."/>
            <person name="Krasevec N."/>
            <person name="Kuo A."/>
            <person name="Kusch H."/>
            <person name="LaButti K."/>
            <person name="Lagendijk E.L."/>
            <person name="Lapidus A."/>
            <person name="Levasseur A."/>
            <person name="Lindquist E."/>
            <person name="Lipzen A."/>
            <person name="Logrieco A.F."/>
            <person name="MacCabe A."/>
            <person name="Maekelae M.R."/>
            <person name="Malavazi I."/>
            <person name="Melin P."/>
            <person name="Meyer V."/>
            <person name="Mielnichuk N."/>
            <person name="Miskei M."/>
            <person name="Molnar A.P."/>
            <person name="Mule G."/>
            <person name="Ngan C.Y."/>
            <person name="Orejas M."/>
            <person name="Orosz E."/>
            <person name="Ouedraogo J.P."/>
            <person name="Overkamp K.M."/>
            <person name="Park H.-S."/>
            <person name="Perrone G."/>
            <person name="Piumi F."/>
            <person name="Punt P.J."/>
            <person name="Ram A.F."/>
            <person name="Ramon A."/>
            <person name="Rauscher S."/>
            <person name="Record E."/>
            <person name="Riano-Pachon D.M."/>
            <person name="Robert V."/>
            <person name="Roehrig J."/>
            <person name="Ruller R."/>
            <person name="Salamov A."/>
            <person name="Salih N.S."/>
            <person name="Samson R.A."/>
            <person name="Sandor E."/>
            <person name="Sanguinetti M."/>
            <person name="Schuetze T."/>
            <person name="Sepcic K."/>
            <person name="Shelest E."/>
            <person name="Sherlock G."/>
            <person name="Sophianopoulou V."/>
            <person name="Squina F.M."/>
            <person name="Sun H."/>
            <person name="Susca A."/>
            <person name="Todd R.B."/>
            <person name="Tsang A."/>
            <person name="Unkles S.E."/>
            <person name="van de Wiele N."/>
            <person name="van Rossen-Uffink D."/>
            <person name="Oliveira J.V."/>
            <person name="Vesth T.C."/>
            <person name="Visser J."/>
            <person name="Yu J.-H."/>
            <person name="Zhou M."/>
            <person name="Andersen M.R."/>
            <person name="Archer D.B."/>
            <person name="Baker S.E."/>
            <person name="Benoit I."/>
            <person name="Brakhage A.A."/>
            <person name="Braus G.H."/>
            <person name="Fischer R."/>
            <person name="Frisvad J.C."/>
            <person name="Goldman G.H."/>
            <person name="Houbraken J."/>
            <person name="Oakley B."/>
            <person name="Pocsi I."/>
            <person name="Scazzocchio C."/>
            <person name="Seiboth B."/>
            <person name="vanKuyk P.A."/>
            <person name="Wortman J."/>
            <person name="Dyer P.S."/>
            <person name="Grigoriev I.V."/>
        </authorList>
    </citation>
    <scope>NUCLEOTIDE SEQUENCE [LARGE SCALE GENOMIC DNA]</scope>
    <source>
        <strain evidence="9">CBS 516.65</strain>
    </source>
</reference>
<dbReference type="STRING" id="1160497.A0A1L9VPM2"/>
<evidence type="ECO:0000256" key="1">
    <source>
        <dbReference type="ARBA" id="ARBA00022723"/>
    </source>
</evidence>
<dbReference type="PANTHER" id="PTHR36206">
    <property type="entry name" value="ASPERCRYPTIN BIOSYNTHESIS CLUSTER-SPECIFIC TRANSCRIPTION REGULATOR ATNN-RELATED"/>
    <property type="match status" value="1"/>
</dbReference>
<gene>
    <name evidence="8" type="ORF">ASPGLDRAFT_44792</name>
</gene>
<keyword evidence="2" id="KW-0862">Zinc</keyword>